<dbReference type="Gene3D" id="1.10.10.10">
    <property type="entry name" value="Winged helix-like DNA-binding domain superfamily/Winged helix DNA-binding domain"/>
    <property type="match status" value="1"/>
</dbReference>
<dbReference type="InterPro" id="IPR036390">
    <property type="entry name" value="WH_DNA-bd_sf"/>
</dbReference>
<protein>
    <submittedName>
        <fullName evidence="6">LysR family transcriptional regulator</fullName>
    </submittedName>
</protein>
<keyword evidence="2" id="KW-0805">Transcription regulation</keyword>
<evidence type="ECO:0000313" key="6">
    <source>
        <dbReference type="EMBL" id="MDN0074471.1"/>
    </source>
</evidence>
<evidence type="ECO:0000259" key="5">
    <source>
        <dbReference type="PROSITE" id="PS50931"/>
    </source>
</evidence>
<evidence type="ECO:0000256" key="3">
    <source>
        <dbReference type="ARBA" id="ARBA00023125"/>
    </source>
</evidence>
<dbReference type="Proteomes" id="UP001168540">
    <property type="component" value="Unassembled WGS sequence"/>
</dbReference>
<dbReference type="CDD" id="cd08422">
    <property type="entry name" value="PBP2_CrgA_like"/>
    <property type="match status" value="1"/>
</dbReference>
<feature type="domain" description="HTH lysR-type" evidence="5">
    <location>
        <begin position="1"/>
        <end position="59"/>
    </location>
</feature>
<dbReference type="InterPro" id="IPR000847">
    <property type="entry name" value="LysR_HTH_N"/>
</dbReference>
<accession>A0ABT7XL20</accession>
<evidence type="ECO:0000256" key="4">
    <source>
        <dbReference type="ARBA" id="ARBA00023163"/>
    </source>
</evidence>
<name>A0ABT7XL20_9NEIS</name>
<keyword evidence="4" id="KW-0804">Transcription</keyword>
<reference evidence="6" key="1">
    <citation type="submission" date="2023-06" db="EMBL/GenBank/DDBJ databases">
        <authorList>
            <person name="Zhang S."/>
        </authorList>
    </citation>
    <scope>NUCLEOTIDE SEQUENCE</scope>
    <source>
        <strain evidence="6">SG2303</strain>
    </source>
</reference>
<comment type="similarity">
    <text evidence="1">Belongs to the LysR transcriptional regulatory family.</text>
</comment>
<evidence type="ECO:0000256" key="1">
    <source>
        <dbReference type="ARBA" id="ARBA00009437"/>
    </source>
</evidence>
<dbReference type="Gene3D" id="3.40.190.290">
    <property type="match status" value="1"/>
</dbReference>
<dbReference type="EMBL" id="JAUEDK010000007">
    <property type="protein sequence ID" value="MDN0074471.1"/>
    <property type="molecule type" value="Genomic_DNA"/>
</dbReference>
<dbReference type="InterPro" id="IPR036388">
    <property type="entry name" value="WH-like_DNA-bd_sf"/>
</dbReference>
<dbReference type="InterPro" id="IPR058163">
    <property type="entry name" value="LysR-type_TF_proteobact-type"/>
</dbReference>
<dbReference type="SUPFAM" id="SSF53850">
    <property type="entry name" value="Periplasmic binding protein-like II"/>
    <property type="match status" value="1"/>
</dbReference>
<keyword evidence="7" id="KW-1185">Reference proteome</keyword>
<comment type="caution">
    <text evidence="6">The sequence shown here is derived from an EMBL/GenBank/DDBJ whole genome shotgun (WGS) entry which is preliminary data.</text>
</comment>
<proteinExistence type="inferred from homology"/>
<dbReference type="Pfam" id="PF00126">
    <property type="entry name" value="HTH_1"/>
    <property type="match status" value="1"/>
</dbReference>
<dbReference type="RefSeq" id="WP_289829042.1">
    <property type="nucleotide sequence ID" value="NZ_JAUEDK010000007.1"/>
</dbReference>
<dbReference type="Pfam" id="PF03466">
    <property type="entry name" value="LysR_substrate"/>
    <property type="match status" value="1"/>
</dbReference>
<sequence length="295" mass="32407">MDLVNAMRVFHAVADSGSFTAATERLQLSRGMATKYVNWLERHLGTRLLQRTTRRLALTEAGRDYLARVEVILAQIDEAEAVASQTSVEPTGTLRLNAPLAFGLRHLGSLIAKFRRRYPKVTVELELTDRRIDMLAEGVDLALRISDAPADSTLVARPLAPIRIVVCASPGYLAEHGTPATPEGLARHECLLYTLSQPADRWTFGPERTVTVKGGFSANNGDVLLDAARVGLGIIRQPTFLVGDDLASGRLVEILTDYPLPSLQLYALYPHRQHLPRKVRVLLEFLEAAFAAAPP</sequence>
<gene>
    <name evidence="6" type="ORF">QU481_06120</name>
</gene>
<dbReference type="SUPFAM" id="SSF46785">
    <property type="entry name" value="Winged helix' DNA-binding domain"/>
    <property type="match status" value="1"/>
</dbReference>
<dbReference type="InterPro" id="IPR005119">
    <property type="entry name" value="LysR_subst-bd"/>
</dbReference>
<evidence type="ECO:0000256" key="2">
    <source>
        <dbReference type="ARBA" id="ARBA00023015"/>
    </source>
</evidence>
<keyword evidence="3" id="KW-0238">DNA-binding</keyword>
<evidence type="ECO:0000313" key="7">
    <source>
        <dbReference type="Proteomes" id="UP001168540"/>
    </source>
</evidence>
<dbReference type="PROSITE" id="PS50931">
    <property type="entry name" value="HTH_LYSR"/>
    <property type="match status" value="1"/>
</dbReference>
<dbReference type="PANTHER" id="PTHR30537">
    <property type="entry name" value="HTH-TYPE TRANSCRIPTIONAL REGULATOR"/>
    <property type="match status" value="1"/>
</dbReference>
<dbReference type="PANTHER" id="PTHR30537:SF5">
    <property type="entry name" value="HTH-TYPE TRANSCRIPTIONAL ACTIVATOR TTDR-RELATED"/>
    <property type="match status" value="1"/>
</dbReference>
<organism evidence="6 7">
    <name type="scientific">Crenobacter oryzisoli</name>
    <dbReference type="NCBI Taxonomy" id="3056844"/>
    <lineage>
        <taxon>Bacteria</taxon>
        <taxon>Pseudomonadati</taxon>
        <taxon>Pseudomonadota</taxon>
        <taxon>Betaproteobacteria</taxon>
        <taxon>Neisseriales</taxon>
        <taxon>Neisseriaceae</taxon>
        <taxon>Crenobacter</taxon>
    </lineage>
</organism>